<evidence type="ECO:0000256" key="3">
    <source>
        <dbReference type="ARBA" id="ARBA00012438"/>
    </source>
</evidence>
<sequence length="468" mass="50946">MTRRPVKDAARLAAILDALPDALLLVDRNGVVVNANAMAHEAFEIPGTVLVGTSLLDLIPGFERSRIPGAGRREGDPERTKPQRHTARRTDGTEFPVEVTSSNLPAKYGEDDLLLLVVRNLSEAVDVEVELRRQQRQTELILRAASEGIVGVDTEGRIVLANPAAARMLRYRASDLGGQDLHKLIHHSRVDGTPLPREECPVIDTLTTGRKRRLRDEVLWRRDGTPLTVEMSTAPVYEGETLVGAVMTFTDQSQIRSISRRNEELISILEQELREPLRAVQDRLAQLSAGGLHQPKAQSWVDQLTSETARLVRLVDDVLEYQHVEAGRIPLQRGLTDLEKLVQVAVERNGELAELNGVGFSVQASSAEVFVDEERMTQALSHLIADAASSSPAGSTVIVAAARRGNFARIEVRGQAIGGSAVHLPIARGIIEGHGGTVRAVTIPGRGSTYVVELPIEQPETPSVPAPN</sequence>
<dbReference type="PANTHER" id="PTHR44757">
    <property type="entry name" value="DIGUANYLATE CYCLASE DGCP"/>
    <property type="match status" value="1"/>
</dbReference>
<dbReference type="InterPro" id="IPR003661">
    <property type="entry name" value="HisK_dim/P_dom"/>
</dbReference>
<evidence type="ECO:0000259" key="7">
    <source>
        <dbReference type="PROSITE" id="PS50112"/>
    </source>
</evidence>
<comment type="caution">
    <text evidence="8">The sequence shown here is derived from an EMBL/GenBank/DDBJ whole genome shotgun (WGS) entry which is preliminary data.</text>
</comment>
<accession>A0A132NCA2</accession>
<comment type="subcellular location">
    <subcellularLocation>
        <location evidence="2">Cell membrane</location>
    </subcellularLocation>
</comment>
<dbReference type="EMBL" id="JYIK01001043">
    <property type="protein sequence ID" value="KWX07660.1"/>
    <property type="molecule type" value="Genomic_DNA"/>
</dbReference>
<dbReference type="InterPro" id="IPR004358">
    <property type="entry name" value="Sig_transdc_His_kin-like_C"/>
</dbReference>
<dbReference type="EC" id="2.7.13.3" evidence="3"/>
<keyword evidence="4" id="KW-0418">Kinase</keyword>
<dbReference type="RefSeq" id="WP_198532836.1">
    <property type="nucleotide sequence ID" value="NZ_JYIK01001043.1"/>
</dbReference>
<dbReference type="SUPFAM" id="SSF55785">
    <property type="entry name" value="PYP-like sensor domain (PAS domain)"/>
    <property type="match status" value="2"/>
</dbReference>
<dbReference type="CDD" id="cd00130">
    <property type="entry name" value="PAS"/>
    <property type="match status" value="2"/>
</dbReference>
<dbReference type="Gene3D" id="1.10.287.130">
    <property type="match status" value="1"/>
</dbReference>
<evidence type="ECO:0000256" key="1">
    <source>
        <dbReference type="ARBA" id="ARBA00000085"/>
    </source>
</evidence>
<feature type="domain" description="Histidine kinase" evidence="6">
    <location>
        <begin position="268"/>
        <end position="458"/>
    </location>
</feature>
<dbReference type="Gene3D" id="3.30.450.20">
    <property type="entry name" value="PAS domain"/>
    <property type="match status" value="2"/>
</dbReference>
<dbReference type="Gene3D" id="3.30.565.10">
    <property type="entry name" value="Histidine kinase-like ATPase, C-terminal domain"/>
    <property type="match status" value="2"/>
</dbReference>
<feature type="non-terminal residue" evidence="8">
    <location>
        <position position="468"/>
    </location>
</feature>
<feature type="domain" description="PAS" evidence="7">
    <location>
        <begin position="8"/>
        <end position="59"/>
    </location>
</feature>
<dbReference type="GO" id="GO:0006355">
    <property type="term" value="P:regulation of DNA-templated transcription"/>
    <property type="evidence" value="ECO:0007669"/>
    <property type="project" value="InterPro"/>
</dbReference>
<dbReference type="PROSITE" id="PS50109">
    <property type="entry name" value="HIS_KIN"/>
    <property type="match status" value="1"/>
</dbReference>
<keyword evidence="4" id="KW-0808">Transferase</keyword>
<dbReference type="InterPro" id="IPR013767">
    <property type="entry name" value="PAS_fold"/>
</dbReference>
<evidence type="ECO:0000256" key="4">
    <source>
        <dbReference type="ARBA" id="ARBA00022777"/>
    </source>
</evidence>
<dbReference type="NCBIfam" id="TIGR00229">
    <property type="entry name" value="sensory_box"/>
    <property type="match status" value="2"/>
</dbReference>
<evidence type="ECO:0000313" key="8">
    <source>
        <dbReference type="EMBL" id="KWX07660.1"/>
    </source>
</evidence>
<evidence type="ECO:0000259" key="6">
    <source>
        <dbReference type="PROSITE" id="PS50109"/>
    </source>
</evidence>
<feature type="domain" description="PAS" evidence="7">
    <location>
        <begin position="134"/>
        <end position="186"/>
    </location>
</feature>
<feature type="region of interest" description="Disordered" evidence="5">
    <location>
        <begin position="66"/>
        <end position="94"/>
    </location>
</feature>
<comment type="catalytic activity">
    <reaction evidence="1">
        <text>ATP + protein L-histidine = ADP + protein N-phospho-L-histidine.</text>
        <dbReference type="EC" id="2.7.13.3"/>
    </reaction>
</comment>
<dbReference type="PANTHER" id="PTHR44757:SF2">
    <property type="entry name" value="BIOFILM ARCHITECTURE MAINTENANCE PROTEIN MBAA"/>
    <property type="match status" value="1"/>
</dbReference>
<feature type="compositionally biased region" description="Basic and acidic residues" evidence="5">
    <location>
        <begin position="66"/>
        <end position="81"/>
    </location>
</feature>
<dbReference type="SMART" id="SM00091">
    <property type="entry name" value="PAS"/>
    <property type="match status" value="2"/>
</dbReference>
<proteinExistence type="predicted"/>
<dbReference type="PROSITE" id="PS50112">
    <property type="entry name" value="PAS"/>
    <property type="match status" value="2"/>
</dbReference>
<organism evidence="8 9">
    <name type="scientific">Carbonactinospora thermoautotrophica</name>
    <dbReference type="NCBI Taxonomy" id="1469144"/>
    <lineage>
        <taxon>Bacteria</taxon>
        <taxon>Bacillati</taxon>
        <taxon>Actinomycetota</taxon>
        <taxon>Actinomycetes</taxon>
        <taxon>Kitasatosporales</taxon>
        <taxon>Carbonactinosporaceae</taxon>
        <taxon>Carbonactinospora</taxon>
    </lineage>
</organism>
<evidence type="ECO:0000313" key="9">
    <source>
        <dbReference type="Proteomes" id="UP000070598"/>
    </source>
</evidence>
<dbReference type="SUPFAM" id="SSF47384">
    <property type="entry name" value="Homodimeric domain of signal transducing histidine kinase"/>
    <property type="match status" value="1"/>
</dbReference>
<dbReference type="InterPro" id="IPR035965">
    <property type="entry name" value="PAS-like_dom_sf"/>
</dbReference>
<dbReference type="AlphaFoldDB" id="A0A132NCA2"/>
<dbReference type="Proteomes" id="UP000070598">
    <property type="component" value="Unassembled WGS sequence"/>
</dbReference>
<dbReference type="GO" id="GO:0000155">
    <property type="term" value="F:phosphorelay sensor kinase activity"/>
    <property type="evidence" value="ECO:0007669"/>
    <property type="project" value="InterPro"/>
</dbReference>
<protein>
    <recommendedName>
        <fullName evidence="3">histidine kinase</fullName>
        <ecNumber evidence="3">2.7.13.3</ecNumber>
    </recommendedName>
</protein>
<dbReference type="InterPro" id="IPR036097">
    <property type="entry name" value="HisK_dim/P_sf"/>
</dbReference>
<reference evidence="9" key="1">
    <citation type="submission" date="2015-02" db="EMBL/GenBank/DDBJ databases">
        <title>Physiological reanalysis, assessment of diazotrophy, and genome sequences of multiple isolates of Streptomyces thermoautotrophicus.</title>
        <authorList>
            <person name="MacKellar D.C."/>
            <person name="Lieber L."/>
            <person name="Norman J."/>
            <person name="Bolger A."/>
            <person name="Tobin C."/>
            <person name="Murray J.W."/>
            <person name="Friesen M."/>
            <person name="Prell J."/>
        </authorList>
    </citation>
    <scope>NUCLEOTIDE SEQUENCE [LARGE SCALE GENOMIC DNA]</scope>
    <source>
        <strain evidence="9">UBT1</strain>
    </source>
</reference>
<evidence type="ECO:0000256" key="2">
    <source>
        <dbReference type="ARBA" id="ARBA00004236"/>
    </source>
</evidence>
<dbReference type="GO" id="GO:0005886">
    <property type="term" value="C:plasma membrane"/>
    <property type="evidence" value="ECO:0007669"/>
    <property type="project" value="UniProtKB-SubCell"/>
</dbReference>
<dbReference type="SMART" id="SM00388">
    <property type="entry name" value="HisKA"/>
    <property type="match status" value="1"/>
</dbReference>
<dbReference type="CDD" id="cd00082">
    <property type="entry name" value="HisKA"/>
    <property type="match status" value="1"/>
</dbReference>
<evidence type="ECO:0000256" key="5">
    <source>
        <dbReference type="SAM" id="MobiDB-lite"/>
    </source>
</evidence>
<dbReference type="InterPro" id="IPR036890">
    <property type="entry name" value="HATPase_C_sf"/>
</dbReference>
<dbReference type="InterPro" id="IPR052155">
    <property type="entry name" value="Biofilm_reg_signaling"/>
</dbReference>
<name>A0A132NCA2_9ACTN</name>
<gene>
    <name evidence="8" type="ORF">TR74_18085</name>
</gene>
<dbReference type="InterPro" id="IPR005467">
    <property type="entry name" value="His_kinase_dom"/>
</dbReference>
<dbReference type="Pfam" id="PF00989">
    <property type="entry name" value="PAS"/>
    <property type="match status" value="2"/>
</dbReference>
<dbReference type="InterPro" id="IPR000014">
    <property type="entry name" value="PAS"/>
</dbReference>
<dbReference type="SUPFAM" id="SSF55874">
    <property type="entry name" value="ATPase domain of HSP90 chaperone/DNA topoisomerase II/histidine kinase"/>
    <property type="match status" value="1"/>
</dbReference>
<dbReference type="PRINTS" id="PR00344">
    <property type="entry name" value="BCTRLSENSOR"/>
</dbReference>